<dbReference type="SUPFAM" id="SSF103088">
    <property type="entry name" value="OmpA-like"/>
    <property type="match status" value="2"/>
</dbReference>
<dbReference type="InterPro" id="IPR036737">
    <property type="entry name" value="OmpA-like_sf"/>
</dbReference>
<evidence type="ECO:0000259" key="2">
    <source>
        <dbReference type="PROSITE" id="PS51123"/>
    </source>
</evidence>
<dbReference type="InterPro" id="IPR006665">
    <property type="entry name" value="OmpA-like"/>
</dbReference>
<sequence>MKFSSIRDSLPWLVPAAAIVFAGSGYLKSVSDIPVSAQPDRDTVSAPAPEEQIEQLQAALNAALQSDGEEEIVARQDTGADALVDLPKPEARAKSDVAVVEPAPEPVAPTPVDDRVAALTIPHSAAKLFESGEAAAEDAARCMDDLRNLTSQAVVYFPSGGVTADDGGVEQGRLIGLVAQSCDGVRIKVEGHSDASGDPVSNQRLSERRAEQVIQRIAASGIDTSMFFAEGAGDREPSGVIGPQPRAYYDRRVEFSVVDGVTQVAVRTPGVEKPWANASCVTELERITSATSLFYAPRSVSLPSQDLETAFELASLAMECPHARLRVVGHHSADVQDREDVRTGLLRAKALMAMLVGRGVSPNQIIIAAHSRPLDDAGLPGSRVNFDVLLEEK</sequence>
<reference evidence="3 4" key="1">
    <citation type="submission" date="2024-08" db="EMBL/GenBank/DDBJ databases">
        <title>Tateyamaria sp. nov., isolated from marine algae.</title>
        <authorList>
            <person name="Choi B.J."/>
            <person name="Kim J.M."/>
            <person name="Lee J.K."/>
            <person name="Choi D.G."/>
            <person name="Bayburt H."/>
            <person name="Baek J.H."/>
            <person name="Han D.M."/>
            <person name="Jeon C.O."/>
        </authorList>
    </citation>
    <scope>NUCLEOTIDE SEQUENCE [LARGE SCALE GENOMIC DNA]</scope>
    <source>
        <strain evidence="3 4">KMU-156</strain>
    </source>
</reference>
<evidence type="ECO:0000256" key="1">
    <source>
        <dbReference type="PROSITE-ProRule" id="PRU00473"/>
    </source>
</evidence>
<dbReference type="RefSeq" id="WP_407591862.1">
    <property type="nucleotide sequence ID" value="NZ_JBHDIY010000002.1"/>
</dbReference>
<organism evidence="3 4">
    <name type="scientific">Tateyamaria armeniaca</name>
    <dbReference type="NCBI Taxonomy" id="2518930"/>
    <lineage>
        <taxon>Bacteria</taxon>
        <taxon>Pseudomonadati</taxon>
        <taxon>Pseudomonadota</taxon>
        <taxon>Alphaproteobacteria</taxon>
        <taxon>Rhodobacterales</taxon>
        <taxon>Roseobacteraceae</taxon>
        <taxon>Tateyamaria</taxon>
    </lineage>
</organism>
<evidence type="ECO:0000313" key="3">
    <source>
        <dbReference type="EMBL" id="MFL4469971.1"/>
    </source>
</evidence>
<evidence type="ECO:0000313" key="4">
    <source>
        <dbReference type="Proteomes" id="UP001627408"/>
    </source>
</evidence>
<protein>
    <submittedName>
        <fullName evidence="3">OmpA family protein</fullName>
    </submittedName>
</protein>
<dbReference type="PANTHER" id="PTHR30329">
    <property type="entry name" value="STATOR ELEMENT OF FLAGELLAR MOTOR COMPLEX"/>
    <property type="match status" value="1"/>
</dbReference>
<dbReference type="Proteomes" id="UP001627408">
    <property type="component" value="Unassembled WGS sequence"/>
</dbReference>
<comment type="caution">
    <text evidence="3">The sequence shown here is derived from an EMBL/GenBank/DDBJ whole genome shotgun (WGS) entry which is preliminary data.</text>
</comment>
<name>A0ABW8US65_9RHOB</name>
<dbReference type="InterPro" id="IPR050330">
    <property type="entry name" value="Bact_OuterMem_StrucFunc"/>
</dbReference>
<dbReference type="CDD" id="cd07185">
    <property type="entry name" value="OmpA_C-like"/>
    <property type="match status" value="1"/>
</dbReference>
<accession>A0ABW8US65</accession>
<dbReference type="Pfam" id="PF00691">
    <property type="entry name" value="OmpA"/>
    <property type="match status" value="1"/>
</dbReference>
<dbReference type="PROSITE" id="PS51123">
    <property type="entry name" value="OMPA_2"/>
    <property type="match status" value="1"/>
</dbReference>
<gene>
    <name evidence="3" type="ORF">ACERZ8_08875</name>
</gene>
<proteinExistence type="predicted"/>
<dbReference type="Gene3D" id="3.30.1330.60">
    <property type="entry name" value="OmpA-like domain"/>
    <property type="match status" value="2"/>
</dbReference>
<feature type="domain" description="OmpA-like" evidence="2">
    <location>
        <begin position="144"/>
        <end position="261"/>
    </location>
</feature>
<keyword evidence="1" id="KW-0472">Membrane</keyword>
<dbReference type="EMBL" id="JBHDIY010000002">
    <property type="protein sequence ID" value="MFL4469971.1"/>
    <property type="molecule type" value="Genomic_DNA"/>
</dbReference>
<dbReference type="PANTHER" id="PTHR30329:SF21">
    <property type="entry name" value="LIPOPROTEIN YIAD-RELATED"/>
    <property type="match status" value="1"/>
</dbReference>
<keyword evidence="4" id="KW-1185">Reference proteome</keyword>